<evidence type="ECO:0000313" key="1">
    <source>
        <dbReference type="EMBL" id="NQX32433.1"/>
    </source>
</evidence>
<dbReference type="Proteomes" id="UP000762110">
    <property type="component" value="Unassembled WGS sequence"/>
</dbReference>
<keyword evidence="2" id="KW-1185">Reference proteome</keyword>
<protein>
    <submittedName>
        <fullName evidence="1">Uncharacterized protein</fullName>
    </submittedName>
</protein>
<proteinExistence type="predicted"/>
<reference evidence="1 2" key="1">
    <citation type="submission" date="2020-05" db="EMBL/GenBank/DDBJ databases">
        <title>Description of Pedobacter foliorum sp. nov.</title>
        <authorList>
            <person name="Qi S."/>
            <person name="Carlier A."/>
            <person name="Cnockaert M."/>
            <person name="Vandamme P."/>
        </authorList>
    </citation>
    <scope>NUCLEOTIDE SEQUENCE [LARGE SCALE GENOMIC DNA]</scope>
    <source>
        <strain evidence="1 2">LMG 31300</strain>
    </source>
</reference>
<accession>A0ABX2DEA6</accession>
<sequence>MYKTTVITSNAEGTSLNTDIYLDDTTGVKSYQYYFFKKGENDGLMLSTSNKWKVFNHDDFLKFNGLNFNDYAFFKLDLGKPDKIEINPKTKEIEIEKFENKLKGEQEPDSLYRYYSKEISDINFSFNPEFDAKAHSKLYKIGVIHYSTPKSAIKSPDRQRRETYWKIERLNPKDSDAFLKLFDRFIVEKERINNTKSKK</sequence>
<comment type="caution">
    <text evidence="1">The sequence shown here is derived from an EMBL/GenBank/DDBJ whole genome shotgun (WGS) entry which is preliminary data.</text>
</comment>
<dbReference type="RefSeq" id="WP_173272407.1">
    <property type="nucleotide sequence ID" value="NZ_JABMKV010000002.1"/>
</dbReference>
<dbReference type="EMBL" id="JABMKV010000002">
    <property type="protein sequence ID" value="NQX32433.1"/>
    <property type="molecule type" value="Genomic_DNA"/>
</dbReference>
<name>A0ABX2DEA6_9SPHI</name>
<evidence type="ECO:0000313" key="2">
    <source>
        <dbReference type="Proteomes" id="UP000762110"/>
    </source>
</evidence>
<gene>
    <name evidence="1" type="ORF">HQN85_11895</name>
</gene>
<organism evidence="1 2">
    <name type="scientific">Pedobacter boryungensis</name>
    <dbReference type="NCBI Taxonomy" id="869962"/>
    <lineage>
        <taxon>Bacteria</taxon>
        <taxon>Pseudomonadati</taxon>
        <taxon>Bacteroidota</taxon>
        <taxon>Sphingobacteriia</taxon>
        <taxon>Sphingobacteriales</taxon>
        <taxon>Sphingobacteriaceae</taxon>
        <taxon>Pedobacter</taxon>
    </lineage>
</organism>